<accession>A0ABN7XD75</accession>
<reference evidence="1 2" key="1">
    <citation type="submission" date="2021-06" db="EMBL/GenBank/DDBJ databases">
        <authorList>
            <person name="Kallberg Y."/>
            <person name="Tangrot J."/>
            <person name="Rosling A."/>
        </authorList>
    </citation>
    <scope>NUCLEOTIDE SEQUENCE [LARGE SCALE GENOMIC DNA]</scope>
    <source>
        <strain evidence="1 2">120-4 pot B 10/14</strain>
    </source>
</reference>
<organism evidence="1 2">
    <name type="scientific">Gigaspora margarita</name>
    <dbReference type="NCBI Taxonomy" id="4874"/>
    <lineage>
        <taxon>Eukaryota</taxon>
        <taxon>Fungi</taxon>
        <taxon>Fungi incertae sedis</taxon>
        <taxon>Mucoromycota</taxon>
        <taxon>Glomeromycotina</taxon>
        <taxon>Glomeromycetes</taxon>
        <taxon>Diversisporales</taxon>
        <taxon>Gigasporaceae</taxon>
        <taxon>Gigaspora</taxon>
    </lineage>
</organism>
<dbReference type="Proteomes" id="UP000789901">
    <property type="component" value="Unassembled WGS sequence"/>
</dbReference>
<gene>
    <name evidence="1" type="ORF">GMARGA_LOCUS41164</name>
</gene>
<comment type="caution">
    <text evidence="1">The sequence shown here is derived from an EMBL/GenBank/DDBJ whole genome shotgun (WGS) entry which is preliminary data.</text>
</comment>
<evidence type="ECO:0000313" key="2">
    <source>
        <dbReference type="Proteomes" id="UP000789901"/>
    </source>
</evidence>
<keyword evidence="2" id="KW-1185">Reference proteome</keyword>
<protein>
    <submittedName>
        <fullName evidence="1">44737_t:CDS:1</fullName>
    </submittedName>
</protein>
<sequence length="185" mass="21302">EETIVKKNKSIEFEENKKAMFEKNKNILEKNRKVILKFYISQSLTTNKKCALFFNINLVIKIILMAIPGKLLHAGLQNITIQVIKKIEFLLKSVERQICSSNSCSAKICMLHFVGTQKVQIEQYNNSFDYIHILEEIKVLKHSNAVQNLVKEEAVKNYSPPTIISTIKDYTTKKLDLDASVKKLK</sequence>
<feature type="non-terminal residue" evidence="1">
    <location>
        <position position="1"/>
    </location>
</feature>
<dbReference type="EMBL" id="CAJVQB010110902">
    <property type="protein sequence ID" value="CAG8852312.1"/>
    <property type="molecule type" value="Genomic_DNA"/>
</dbReference>
<evidence type="ECO:0000313" key="1">
    <source>
        <dbReference type="EMBL" id="CAG8852312.1"/>
    </source>
</evidence>
<name>A0ABN7XD75_GIGMA</name>
<proteinExistence type="predicted"/>